<dbReference type="RefSeq" id="WP_089269439.1">
    <property type="nucleotide sequence ID" value="NZ_FZNN01000003.1"/>
</dbReference>
<evidence type="ECO:0000256" key="3">
    <source>
        <dbReference type="ARBA" id="ARBA00023002"/>
    </source>
</evidence>
<keyword evidence="3" id="KW-0560">Oxidoreductase</keyword>
<keyword evidence="4" id="KW-0520">NAD</keyword>
<accession>A0A238VTD6</accession>
<dbReference type="Pfam" id="PF25137">
    <property type="entry name" value="ADH_Fe_C"/>
    <property type="match status" value="1"/>
</dbReference>
<evidence type="ECO:0000259" key="5">
    <source>
        <dbReference type="Pfam" id="PF00465"/>
    </source>
</evidence>
<dbReference type="InterPro" id="IPR039697">
    <property type="entry name" value="Alcohol_dehydrogenase_Fe"/>
</dbReference>
<evidence type="ECO:0000256" key="2">
    <source>
        <dbReference type="ARBA" id="ARBA00007358"/>
    </source>
</evidence>
<evidence type="ECO:0000313" key="7">
    <source>
        <dbReference type="EMBL" id="SNR37417.1"/>
    </source>
</evidence>
<dbReference type="CDD" id="cd08183">
    <property type="entry name" value="Fe-ADH-like"/>
    <property type="match status" value="1"/>
</dbReference>
<dbReference type="Gene3D" id="3.40.50.1970">
    <property type="match status" value="1"/>
</dbReference>
<dbReference type="OrthoDB" id="9815791at2"/>
<dbReference type="InterPro" id="IPR001670">
    <property type="entry name" value="ADH_Fe/GldA"/>
</dbReference>
<organism evidence="7 8">
    <name type="scientific">Puniceibacterium sediminis</name>
    <dbReference type="NCBI Taxonomy" id="1608407"/>
    <lineage>
        <taxon>Bacteria</taxon>
        <taxon>Pseudomonadati</taxon>
        <taxon>Pseudomonadota</taxon>
        <taxon>Alphaproteobacteria</taxon>
        <taxon>Rhodobacterales</taxon>
        <taxon>Paracoccaceae</taxon>
        <taxon>Puniceibacterium</taxon>
    </lineage>
</organism>
<dbReference type="PROSITE" id="PS00913">
    <property type="entry name" value="ADH_IRON_1"/>
    <property type="match status" value="1"/>
</dbReference>
<dbReference type="Pfam" id="PF00465">
    <property type="entry name" value="Fe-ADH"/>
    <property type="match status" value="1"/>
</dbReference>
<dbReference type="AlphaFoldDB" id="A0A238VTD6"/>
<dbReference type="GO" id="GO:0004022">
    <property type="term" value="F:alcohol dehydrogenase (NAD+) activity"/>
    <property type="evidence" value="ECO:0007669"/>
    <property type="project" value="TreeGrafter"/>
</dbReference>
<feature type="domain" description="Alcohol dehydrogenase iron-type/glycerol dehydrogenase GldA" evidence="5">
    <location>
        <begin position="9"/>
        <end position="175"/>
    </location>
</feature>
<dbReference type="PANTHER" id="PTHR11496:SF102">
    <property type="entry name" value="ALCOHOL DEHYDROGENASE 4"/>
    <property type="match status" value="1"/>
</dbReference>
<dbReference type="SUPFAM" id="SSF56796">
    <property type="entry name" value="Dehydroquinate synthase-like"/>
    <property type="match status" value="1"/>
</dbReference>
<comment type="cofactor">
    <cofactor evidence="1">
        <name>Fe cation</name>
        <dbReference type="ChEBI" id="CHEBI:24875"/>
    </cofactor>
</comment>
<feature type="domain" description="Fe-containing alcohol dehydrogenase-like C-terminal" evidence="6">
    <location>
        <begin position="186"/>
        <end position="377"/>
    </location>
</feature>
<protein>
    <submittedName>
        <fullName evidence="7">Uncharacterized protein</fullName>
    </submittedName>
</protein>
<dbReference type="GO" id="GO:0046872">
    <property type="term" value="F:metal ion binding"/>
    <property type="evidence" value="ECO:0007669"/>
    <property type="project" value="InterPro"/>
</dbReference>
<proteinExistence type="inferred from homology"/>
<evidence type="ECO:0000256" key="1">
    <source>
        <dbReference type="ARBA" id="ARBA00001962"/>
    </source>
</evidence>
<reference evidence="7 8" key="1">
    <citation type="submission" date="2017-06" db="EMBL/GenBank/DDBJ databases">
        <authorList>
            <person name="Kim H.J."/>
            <person name="Triplett B.A."/>
        </authorList>
    </citation>
    <scope>NUCLEOTIDE SEQUENCE [LARGE SCALE GENOMIC DNA]</scope>
    <source>
        <strain evidence="7 8">DSM 29052</strain>
    </source>
</reference>
<dbReference type="Proteomes" id="UP000198417">
    <property type="component" value="Unassembled WGS sequence"/>
</dbReference>
<evidence type="ECO:0000313" key="8">
    <source>
        <dbReference type="Proteomes" id="UP000198417"/>
    </source>
</evidence>
<keyword evidence="8" id="KW-1185">Reference proteome</keyword>
<evidence type="ECO:0000256" key="4">
    <source>
        <dbReference type="ARBA" id="ARBA00023027"/>
    </source>
</evidence>
<dbReference type="PANTHER" id="PTHR11496">
    <property type="entry name" value="ALCOHOL DEHYDROGENASE"/>
    <property type="match status" value="1"/>
</dbReference>
<comment type="similarity">
    <text evidence="2">Belongs to the iron-containing alcohol dehydrogenase family.</text>
</comment>
<evidence type="ECO:0000259" key="6">
    <source>
        <dbReference type="Pfam" id="PF25137"/>
    </source>
</evidence>
<gene>
    <name evidence="7" type="ORF">SAMN06265370_103122</name>
</gene>
<dbReference type="EMBL" id="FZNN01000003">
    <property type="protein sequence ID" value="SNR37417.1"/>
    <property type="molecule type" value="Genomic_DNA"/>
</dbReference>
<dbReference type="InterPro" id="IPR018211">
    <property type="entry name" value="ADH_Fe_CS"/>
</dbReference>
<sequence>MKSFSLLAPRIVFGRGVVSSLPKEVARYGSHVLLVRGRSVPFVDVIDAGLRALGCSVTTIICSGEPDLPQLEVALTTARATQVDCVLAMGGGAAIDLGKALAALIPAGRGPMAYLEVVGEGLPLDAAPLPFIACPTTAGTGAEATKNAVIAVPSHNRKVSLRDDRMFADLALVDPALTDKCPRGVTLASGLDAITQVIEPYLSARATPLIDALCRDSIPRGLQALARLMQGEDSSARDDLAYTSLMGGIALSNAGLGAVHGFAGVIGGRYSTPHGAICGRLLGPVLRMNERVLPEQGEKIARYQEVRHWLAEAFGGEPDSAFRLLEDWVDDKGLPHLSELIAPDADLTDIATESRTSSSMKANPVTLETHQLVQILWETLHR</sequence>
<dbReference type="InterPro" id="IPR056798">
    <property type="entry name" value="ADH_Fe_C"/>
</dbReference>
<dbReference type="Gene3D" id="1.20.1090.10">
    <property type="entry name" value="Dehydroquinate synthase-like - alpha domain"/>
    <property type="match status" value="1"/>
</dbReference>
<name>A0A238VTD6_9RHOB</name>